<dbReference type="Gene3D" id="3.30.420.10">
    <property type="entry name" value="Ribonuclease H-like superfamily/Ribonuclease H"/>
    <property type="match status" value="1"/>
</dbReference>
<sequence>MARDKQTSQRFWHLPTAISFFRRFESCNLQRISSSGRCAVSLWSAISSHGLGPLVRIEGRFNAAAYEDIVYSVVIPYALDGAFADGL</sequence>
<dbReference type="AlphaFoldDB" id="A0A9J6G826"/>
<dbReference type="EMBL" id="JABSTR010000005">
    <property type="protein sequence ID" value="KAH9371307.1"/>
    <property type="molecule type" value="Genomic_DNA"/>
</dbReference>
<evidence type="ECO:0000313" key="1">
    <source>
        <dbReference type="EMBL" id="KAH9371307.1"/>
    </source>
</evidence>
<reference evidence="1 2" key="1">
    <citation type="journal article" date="2020" name="Cell">
        <title>Large-Scale Comparative Analyses of Tick Genomes Elucidate Their Genetic Diversity and Vector Capacities.</title>
        <authorList>
            <consortium name="Tick Genome and Microbiome Consortium (TIGMIC)"/>
            <person name="Jia N."/>
            <person name="Wang J."/>
            <person name="Shi W."/>
            <person name="Du L."/>
            <person name="Sun Y."/>
            <person name="Zhan W."/>
            <person name="Jiang J.F."/>
            <person name="Wang Q."/>
            <person name="Zhang B."/>
            <person name="Ji P."/>
            <person name="Bell-Sakyi L."/>
            <person name="Cui X.M."/>
            <person name="Yuan T.T."/>
            <person name="Jiang B.G."/>
            <person name="Yang W.F."/>
            <person name="Lam T.T."/>
            <person name="Chang Q.C."/>
            <person name="Ding S.J."/>
            <person name="Wang X.J."/>
            <person name="Zhu J.G."/>
            <person name="Ruan X.D."/>
            <person name="Zhao L."/>
            <person name="Wei J.T."/>
            <person name="Ye R.Z."/>
            <person name="Que T.C."/>
            <person name="Du C.H."/>
            <person name="Zhou Y.H."/>
            <person name="Cheng J.X."/>
            <person name="Dai P.F."/>
            <person name="Guo W.B."/>
            <person name="Han X.H."/>
            <person name="Huang E.J."/>
            <person name="Li L.F."/>
            <person name="Wei W."/>
            <person name="Gao Y.C."/>
            <person name="Liu J.Z."/>
            <person name="Shao H.Z."/>
            <person name="Wang X."/>
            <person name="Wang C.C."/>
            <person name="Yang T.C."/>
            <person name="Huo Q.B."/>
            <person name="Li W."/>
            <person name="Chen H.Y."/>
            <person name="Chen S.E."/>
            <person name="Zhou L.G."/>
            <person name="Ni X.B."/>
            <person name="Tian J.H."/>
            <person name="Sheng Y."/>
            <person name="Liu T."/>
            <person name="Pan Y.S."/>
            <person name="Xia L.Y."/>
            <person name="Li J."/>
            <person name="Zhao F."/>
            <person name="Cao W.C."/>
        </authorList>
    </citation>
    <scope>NUCLEOTIDE SEQUENCE [LARGE SCALE GENOMIC DNA]</scope>
    <source>
        <strain evidence="1">HaeL-2018</strain>
    </source>
</reference>
<dbReference type="OrthoDB" id="6763402at2759"/>
<protein>
    <submittedName>
        <fullName evidence="1">Uncharacterized protein</fullName>
    </submittedName>
</protein>
<gene>
    <name evidence="1" type="ORF">HPB48_018283</name>
</gene>
<comment type="caution">
    <text evidence="1">The sequence shown here is derived from an EMBL/GenBank/DDBJ whole genome shotgun (WGS) entry which is preliminary data.</text>
</comment>
<proteinExistence type="predicted"/>
<accession>A0A9J6G826</accession>
<dbReference type="VEuPathDB" id="VectorBase:HLOH_061344"/>
<organism evidence="1 2">
    <name type="scientific">Haemaphysalis longicornis</name>
    <name type="common">Bush tick</name>
    <dbReference type="NCBI Taxonomy" id="44386"/>
    <lineage>
        <taxon>Eukaryota</taxon>
        <taxon>Metazoa</taxon>
        <taxon>Ecdysozoa</taxon>
        <taxon>Arthropoda</taxon>
        <taxon>Chelicerata</taxon>
        <taxon>Arachnida</taxon>
        <taxon>Acari</taxon>
        <taxon>Parasitiformes</taxon>
        <taxon>Ixodida</taxon>
        <taxon>Ixodoidea</taxon>
        <taxon>Ixodidae</taxon>
        <taxon>Haemaphysalinae</taxon>
        <taxon>Haemaphysalis</taxon>
    </lineage>
</organism>
<dbReference type="InterPro" id="IPR036397">
    <property type="entry name" value="RNaseH_sf"/>
</dbReference>
<dbReference type="GO" id="GO:0003676">
    <property type="term" value="F:nucleic acid binding"/>
    <property type="evidence" value="ECO:0007669"/>
    <property type="project" value="InterPro"/>
</dbReference>
<dbReference type="Proteomes" id="UP000821853">
    <property type="component" value="Chromosome 3"/>
</dbReference>
<evidence type="ECO:0000313" key="2">
    <source>
        <dbReference type="Proteomes" id="UP000821853"/>
    </source>
</evidence>
<keyword evidence="2" id="KW-1185">Reference proteome</keyword>
<name>A0A9J6G826_HAELO</name>